<protein>
    <submittedName>
        <fullName evidence="1">Uncharacterized protein</fullName>
    </submittedName>
</protein>
<organism evidence="1 2">
    <name type="scientific">Dermacentor silvarum</name>
    <name type="common">Tick</name>
    <dbReference type="NCBI Taxonomy" id="543639"/>
    <lineage>
        <taxon>Eukaryota</taxon>
        <taxon>Metazoa</taxon>
        <taxon>Ecdysozoa</taxon>
        <taxon>Arthropoda</taxon>
        <taxon>Chelicerata</taxon>
        <taxon>Arachnida</taxon>
        <taxon>Acari</taxon>
        <taxon>Parasitiformes</taxon>
        <taxon>Ixodida</taxon>
        <taxon>Ixodoidea</taxon>
        <taxon>Ixodidae</taxon>
        <taxon>Rhipicephalinae</taxon>
        <taxon>Dermacentor</taxon>
    </lineage>
</organism>
<reference evidence="1" key="1">
    <citation type="submission" date="2020-05" db="EMBL/GenBank/DDBJ databases">
        <title>Large-scale comparative analyses of tick genomes elucidate their genetic diversity and vector capacities.</title>
        <authorList>
            <person name="Jia N."/>
            <person name="Wang J."/>
            <person name="Shi W."/>
            <person name="Du L."/>
            <person name="Sun Y."/>
            <person name="Zhan W."/>
            <person name="Jiang J."/>
            <person name="Wang Q."/>
            <person name="Zhang B."/>
            <person name="Ji P."/>
            <person name="Sakyi L.B."/>
            <person name="Cui X."/>
            <person name="Yuan T."/>
            <person name="Jiang B."/>
            <person name="Yang W."/>
            <person name="Lam T.T.-Y."/>
            <person name="Chang Q."/>
            <person name="Ding S."/>
            <person name="Wang X."/>
            <person name="Zhu J."/>
            <person name="Ruan X."/>
            <person name="Zhao L."/>
            <person name="Wei J."/>
            <person name="Que T."/>
            <person name="Du C."/>
            <person name="Cheng J."/>
            <person name="Dai P."/>
            <person name="Han X."/>
            <person name="Huang E."/>
            <person name="Gao Y."/>
            <person name="Liu J."/>
            <person name="Shao H."/>
            <person name="Ye R."/>
            <person name="Li L."/>
            <person name="Wei W."/>
            <person name="Wang X."/>
            <person name="Wang C."/>
            <person name="Yang T."/>
            <person name="Huo Q."/>
            <person name="Li W."/>
            <person name="Guo W."/>
            <person name="Chen H."/>
            <person name="Zhou L."/>
            <person name="Ni X."/>
            <person name="Tian J."/>
            <person name="Zhou Y."/>
            <person name="Sheng Y."/>
            <person name="Liu T."/>
            <person name="Pan Y."/>
            <person name="Xia L."/>
            <person name="Li J."/>
            <person name="Zhao F."/>
            <person name="Cao W."/>
        </authorList>
    </citation>
    <scope>NUCLEOTIDE SEQUENCE</scope>
    <source>
        <strain evidence="1">Dsil-2018</strain>
    </source>
</reference>
<dbReference type="Proteomes" id="UP000821865">
    <property type="component" value="Chromosome 6"/>
</dbReference>
<keyword evidence="2" id="KW-1185">Reference proteome</keyword>
<gene>
    <name evidence="1" type="ORF">HPB49_021440</name>
</gene>
<evidence type="ECO:0000313" key="1">
    <source>
        <dbReference type="EMBL" id="KAH7946209.1"/>
    </source>
</evidence>
<evidence type="ECO:0000313" key="2">
    <source>
        <dbReference type="Proteomes" id="UP000821865"/>
    </source>
</evidence>
<dbReference type="EMBL" id="CM023475">
    <property type="protein sequence ID" value="KAH7946209.1"/>
    <property type="molecule type" value="Genomic_DNA"/>
</dbReference>
<comment type="caution">
    <text evidence="1">The sequence shown here is derived from an EMBL/GenBank/DDBJ whole genome shotgun (WGS) entry which is preliminary data.</text>
</comment>
<name>A0ACB8CMZ8_DERSI</name>
<sequence length="462" mass="49180">MIRLTWKTDQTRPSPPRRLPPPLSPRGAPPTQGATTSPELVSGSSGSYPPPNPSPTSGGRSVFGVLVNHRRATAQLSAAAPTLPVQIRRSAALHSQQWSLHNNAALNALSIMARALVSPPGLDVPSSTVSSGDHRGPSPGTRLPYYRLTKTPTATSPHTSSSGDSNSGSTTAATTAAAPVVDATSTTAHEASTQRVRVSRCLRRARDCPSIVTAFSAHPPAVLTPYAALPRTVPLRLNNRMTARFSNSRSAPPSRDAVQESKLPECPGSCVSPLLSILCDHVSTVHSCPTGGSCCVSAAATTTEPPIPACDGPLPPALLEWVCQKPAQLVLRTTTCPSGTICCSQPERDQRPGGGYFAPQQGTPMRQQRPPMQQQRPFGAIIPQERANDQLNAVIPVDQAMMDQLALEKWRWGTPAAPARAPRSATARENQTFPTGNLLRCPRKDHKEEFGQSNRELAHRSD</sequence>
<accession>A0ACB8CMZ8</accession>
<proteinExistence type="predicted"/>